<dbReference type="PRINTS" id="PR01438">
    <property type="entry name" value="UNVRSLSTRESS"/>
</dbReference>
<dbReference type="InterPro" id="IPR006015">
    <property type="entry name" value="Universal_stress_UspA"/>
</dbReference>
<evidence type="ECO:0000259" key="2">
    <source>
        <dbReference type="Pfam" id="PF00582"/>
    </source>
</evidence>
<evidence type="ECO:0000313" key="3">
    <source>
        <dbReference type="EMBL" id="RII40496.1"/>
    </source>
</evidence>
<dbReference type="PANTHER" id="PTHR46268">
    <property type="entry name" value="STRESS RESPONSE PROTEIN NHAX"/>
    <property type="match status" value="1"/>
</dbReference>
<dbReference type="Gene3D" id="3.40.50.620">
    <property type="entry name" value="HUPs"/>
    <property type="match status" value="1"/>
</dbReference>
<evidence type="ECO:0000313" key="4">
    <source>
        <dbReference type="Proteomes" id="UP000265848"/>
    </source>
</evidence>
<name>A0A399JCY6_9RHOB</name>
<dbReference type="EMBL" id="QWJJ01000001">
    <property type="protein sequence ID" value="RII40496.1"/>
    <property type="molecule type" value="Genomic_DNA"/>
</dbReference>
<dbReference type="RefSeq" id="WP_119397019.1">
    <property type="nucleotide sequence ID" value="NZ_QWJJ01000001.1"/>
</dbReference>
<dbReference type="Pfam" id="PF00582">
    <property type="entry name" value="Usp"/>
    <property type="match status" value="1"/>
</dbReference>
<comment type="caution">
    <text evidence="3">The sequence shown here is derived from an EMBL/GenBank/DDBJ whole genome shotgun (WGS) entry which is preliminary data.</text>
</comment>
<keyword evidence="4" id="KW-1185">Reference proteome</keyword>
<proteinExistence type="inferred from homology"/>
<sequence length="137" mass="14699">MYDRIAVPVDLAHPDRSEKALKSAAALSRSFSADVIVVGVTSALGSEVAGDPKEFANRLAEFANERSGALGLDLRSHVVISHEMEVEVDQELLRAIEETGADLIVMASHAPKLTDLLWPSNGGRVASHARISVMLVR</sequence>
<accession>A0A399JCY6</accession>
<reference evidence="3 4" key="1">
    <citation type="submission" date="2018-08" db="EMBL/GenBank/DDBJ databases">
        <title>Pseudooceanicola sediminis CY03 in the family Rhodobacteracea.</title>
        <authorList>
            <person name="Zhang Y.-J."/>
        </authorList>
    </citation>
    <scope>NUCLEOTIDE SEQUENCE [LARGE SCALE GENOMIC DNA]</scope>
    <source>
        <strain evidence="3 4">CY03</strain>
    </source>
</reference>
<dbReference type="AlphaFoldDB" id="A0A399JCY6"/>
<dbReference type="SUPFAM" id="SSF52402">
    <property type="entry name" value="Adenine nucleotide alpha hydrolases-like"/>
    <property type="match status" value="1"/>
</dbReference>
<comment type="similarity">
    <text evidence="1">Belongs to the universal stress protein A family.</text>
</comment>
<dbReference type="CDD" id="cd00293">
    <property type="entry name" value="USP-like"/>
    <property type="match status" value="1"/>
</dbReference>
<dbReference type="InterPro" id="IPR014729">
    <property type="entry name" value="Rossmann-like_a/b/a_fold"/>
</dbReference>
<dbReference type="OrthoDB" id="9792500at2"/>
<evidence type="ECO:0000256" key="1">
    <source>
        <dbReference type="ARBA" id="ARBA00008791"/>
    </source>
</evidence>
<dbReference type="PANTHER" id="PTHR46268:SF6">
    <property type="entry name" value="UNIVERSAL STRESS PROTEIN UP12"/>
    <property type="match status" value="1"/>
</dbReference>
<dbReference type="InterPro" id="IPR006016">
    <property type="entry name" value="UspA"/>
</dbReference>
<dbReference type="Proteomes" id="UP000265848">
    <property type="component" value="Unassembled WGS sequence"/>
</dbReference>
<feature type="domain" description="UspA" evidence="2">
    <location>
        <begin position="1"/>
        <end position="137"/>
    </location>
</feature>
<gene>
    <name evidence="3" type="ORF">DL237_00275</name>
</gene>
<protein>
    <submittedName>
        <fullName evidence="3">Universal stress protein</fullName>
    </submittedName>
</protein>
<organism evidence="3 4">
    <name type="scientific">Pseudooceanicola sediminis</name>
    <dbReference type="NCBI Taxonomy" id="2211117"/>
    <lineage>
        <taxon>Bacteria</taxon>
        <taxon>Pseudomonadati</taxon>
        <taxon>Pseudomonadota</taxon>
        <taxon>Alphaproteobacteria</taxon>
        <taxon>Rhodobacterales</taxon>
        <taxon>Paracoccaceae</taxon>
        <taxon>Pseudooceanicola</taxon>
    </lineage>
</organism>